<keyword evidence="1" id="KW-0472">Membrane</keyword>
<evidence type="ECO:0000313" key="2">
    <source>
        <dbReference type="EMBL" id="MEQ2564345.1"/>
    </source>
</evidence>
<sequence>MEQNTGARRPAPNRLARTSLFLGIFGIFSWFYPPIQIILGSAAALSAWLSRRDRHFTGSGIAGFVIGIFCILLSFFIFFQYMLVYHVAQDPANADLIRQIYHQAQEILNGAMPAAQ</sequence>
<name>A0ABV1HPU9_9FIRM</name>
<dbReference type="Proteomes" id="UP001437460">
    <property type="component" value="Unassembled WGS sequence"/>
</dbReference>
<accession>A0ABV1HPU9</accession>
<comment type="caution">
    <text evidence="2">The sequence shown here is derived from an EMBL/GenBank/DDBJ whole genome shotgun (WGS) entry which is preliminary data.</text>
</comment>
<evidence type="ECO:0000256" key="1">
    <source>
        <dbReference type="SAM" id="Phobius"/>
    </source>
</evidence>
<keyword evidence="3" id="KW-1185">Reference proteome</keyword>
<evidence type="ECO:0000313" key="3">
    <source>
        <dbReference type="Proteomes" id="UP001437460"/>
    </source>
</evidence>
<reference evidence="2 3" key="1">
    <citation type="submission" date="2024-03" db="EMBL/GenBank/DDBJ databases">
        <title>Human intestinal bacterial collection.</title>
        <authorList>
            <person name="Pauvert C."/>
            <person name="Hitch T.C.A."/>
            <person name="Clavel T."/>
        </authorList>
    </citation>
    <scope>NUCLEOTIDE SEQUENCE [LARGE SCALE GENOMIC DNA]</scope>
    <source>
        <strain evidence="2 3">CLA-AP-H27</strain>
    </source>
</reference>
<feature type="transmembrane region" description="Helical" evidence="1">
    <location>
        <begin position="20"/>
        <end position="49"/>
    </location>
</feature>
<keyword evidence="1" id="KW-1133">Transmembrane helix</keyword>
<evidence type="ECO:0008006" key="4">
    <source>
        <dbReference type="Google" id="ProtNLM"/>
    </source>
</evidence>
<dbReference type="RefSeq" id="WP_349230350.1">
    <property type="nucleotide sequence ID" value="NZ_JBBMFJ010000039.1"/>
</dbReference>
<protein>
    <recommendedName>
        <fullName evidence="4">DUF4190 domain-containing protein</fullName>
    </recommendedName>
</protein>
<dbReference type="EMBL" id="JBBMFJ010000039">
    <property type="protein sequence ID" value="MEQ2564345.1"/>
    <property type="molecule type" value="Genomic_DNA"/>
</dbReference>
<proteinExistence type="predicted"/>
<keyword evidence="1" id="KW-0812">Transmembrane</keyword>
<feature type="transmembrane region" description="Helical" evidence="1">
    <location>
        <begin position="61"/>
        <end position="83"/>
    </location>
</feature>
<organism evidence="2 3">
    <name type="scientific">Ventrimonas faecis</name>
    <dbReference type="NCBI Taxonomy" id="3133170"/>
    <lineage>
        <taxon>Bacteria</taxon>
        <taxon>Bacillati</taxon>
        <taxon>Bacillota</taxon>
        <taxon>Clostridia</taxon>
        <taxon>Lachnospirales</taxon>
        <taxon>Lachnospiraceae</taxon>
        <taxon>Ventrimonas</taxon>
    </lineage>
</organism>
<gene>
    <name evidence="2" type="ORF">WMO41_14435</name>
</gene>